<gene>
    <name evidence="3" type="ORF">P873_09575</name>
</gene>
<dbReference type="Proteomes" id="UP000029391">
    <property type="component" value="Unassembled WGS sequence"/>
</dbReference>
<dbReference type="OrthoDB" id="9811812at2"/>
<dbReference type="STRING" id="1121013.GCA_000426365_00201"/>
<dbReference type="RefSeq" id="WP_051239354.1">
    <property type="nucleotide sequence ID" value="NZ_AUFF01000001.1"/>
</dbReference>
<organism evidence="3 4">
    <name type="scientific">Arenimonas composti TR7-09 = DSM 18010</name>
    <dbReference type="NCBI Taxonomy" id="1121013"/>
    <lineage>
        <taxon>Bacteria</taxon>
        <taxon>Pseudomonadati</taxon>
        <taxon>Pseudomonadota</taxon>
        <taxon>Gammaproteobacteria</taxon>
        <taxon>Lysobacterales</taxon>
        <taxon>Lysobacteraceae</taxon>
        <taxon>Arenimonas</taxon>
    </lineage>
</organism>
<dbReference type="SUPFAM" id="SSF159888">
    <property type="entry name" value="YdhG-like"/>
    <property type="match status" value="1"/>
</dbReference>
<dbReference type="EMBL" id="AWXU01000030">
    <property type="protein sequence ID" value="KFN49795.1"/>
    <property type="molecule type" value="Genomic_DNA"/>
</dbReference>
<evidence type="ECO:0000256" key="1">
    <source>
        <dbReference type="SAM" id="MobiDB-lite"/>
    </source>
</evidence>
<dbReference type="eggNOG" id="COG5646">
    <property type="taxonomic scope" value="Bacteria"/>
</dbReference>
<feature type="region of interest" description="Disordered" evidence="1">
    <location>
        <begin position="1"/>
        <end position="21"/>
    </location>
</feature>
<evidence type="ECO:0000259" key="2">
    <source>
        <dbReference type="Pfam" id="PF08818"/>
    </source>
</evidence>
<dbReference type="Pfam" id="PF08818">
    <property type="entry name" value="DUF1801"/>
    <property type="match status" value="1"/>
</dbReference>
<reference evidence="3 4" key="1">
    <citation type="submission" date="2013-09" db="EMBL/GenBank/DDBJ databases">
        <title>Genome sequencing of Arenimonas composti.</title>
        <authorList>
            <person name="Chen F."/>
            <person name="Wang G."/>
        </authorList>
    </citation>
    <scope>NUCLEOTIDE SEQUENCE [LARGE SCALE GENOMIC DNA]</scope>
    <source>
        <strain evidence="3 4">TR7-09</strain>
    </source>
</reference>
<name>A0A091BZK6_9GAMM</name>
<evidence type="ECO:0000313" key="4">
    <source>
        <dbReference type="Proteomes" id="UP000029391"/>
    </source>
</evidence>
<proteinExistence type="predicted"/>
<protein>
    <recommendedName>
        <fullName evidence="2">YdhG-like domain-containing protein</fullName>
    </recommendedName>
</protein>
<dbReference type="InterPro" id="IPR014922">
    <property type="entry name" value="YdhG-like"/>
</dbReference>
<sequence>MTKIPRPAKTPRPAKAPEHDDPASVDALIATLAHPLESTIQALRRAILAAVPGITEGVKWNSPSFHCNGWFATLNCRRPTQIDLVMHCGAKSRGENDLAGTIADPNRRLAWPSPDRAVLTVRGESEFRAMEAWFTTLVARWAAFQRHDATAKP</sequence>
<accession>A0A091BZK6</accession>
<feature type="domain" description="YdhG-like" evidence="2">
    <location>
        <begin position="38"/>
        <end position="123"/>
    </location>
</feature>
<feature type="compositionally biased region" description="Low complexity" evidence="1">
    <location>
        <begin position="1"/>
        <end position="13"/>
    </location>
</feature>
<comment type="caution">
    <text evidence="3">The sequence shown here is derived from an EMBL/GenBank/DDBJ whole genome shotgun (WGS) entry which is preliminary data.</text>
</comment>
<evidence type="ECO:0000313" key="3">
    <source>
        <dbReference type="EMBL" id="KFN49795.1"/>
    </source>
</evidence>
<keyword evidence="4" id="KW-1185">Reference proteome</keyword>
<dbReference type="AlphaFoldDB" id="A0A091BZK6"/>